<proteinExistence type="predicted"/>
<name>A0A0F9HLL5_9ZZZZ</name>
<protein>
    <submittedName>
        <fullName evidence="2">Uncharacterized protein</fullName>
    </submittedName>
</protein>
<feature type="region of interest" description="Disordered" evidence="1">
    <location>
        <begin position="129"/>
        <end position="165"/>
    </location>
</feature>
<reference evidence="2" key="1">
    <citation type="journal article" date="2015" name="Nature">
        <title>Complex archaea that bridge the gap between prokaryotes and eukaryotes.</title>
        <authorList>
            <person name="Spang A."/>
            <person name="Saw J.H."/>
            <person name="Jorgensen S.L."/>
            <person name="Zaremba-Niedzwiedzka K."/>
            <person name="Martijn J."/>
            <person name="Lind A.E."/>
            <person name="van Eijk R."/>
            <person name="Schleper C."/>
            <person name="Guy L."/>
            <person name="Ettema T.J."/>
        </authorList>
    </citation>
    <scope>NUCLEOTIDE SEQUENCE</scope>
</reference>
<dbReference type="AlphaFoldDB" id="A0A0F9HLL5"/>
<gene>
    <name evidence="2" type="ORF">LCGC14_1982830</name>
</gene>
<feature type="compositionally biased region" description="Basic and acidic residues" evidence="1">
    <location>
        <begin position="129"/>
        <end position="139"/>
    </location>
</feature>
<comment type="caution">
    <text evidence="2">The sequence shown here is derived from an EMBL/GenBank/DDBJ whole genome shotgun (WGS) entry which is preliminary data.</text>
</comment>
<sequence length="165" mass="18370">MTSNNGNGALGFNDFVAAAVELIRGQFFTSVDLEPISRSAARLLVETGVVGTEAQGQVLFHETITRDKPALRRILRDVDRRAGRVPKRKPLTAGQRAVIVSLRAGEVKRKNGKIAAFTPRAMRAIRAAKQRDAIREDARKKSKRERNQKLLTGFAVKARRKRGKR</sequence>
<dbReference type="EMBL" id="LAZR01022219">
    <property type="protein sequence ID" value="KKL82630.1"/>
    <property type="molecule type" value="Genomic_DNA"/>
</dbReference>
<organism evidence="2">
    <name type="scientific">marine sediment metagenome</name>
    <dbReference type="NCBI Taxonomy" id="412755"/>
    <lineage>
        <taxon>unclassified sequences</taxon>
        <taxon>metagenomes</taxon>
        <taxon>ecological metagenomes</taxon>
    </lineage>
</organism>
<evidence type="ECO:0000256" key="1">
    <source>
        <dbReference type="SAM" id="MobiDB-lite"/>
    </source>
</evidence>
<accession>A0A0F9HLL5</accession>
<evidence type="ECO:0000313" key="2">
    <source>
        <dbReference type="EMBL" id="KKL82630.1"/>
    </source>
</evidence>